<dbReference type="OrthoDB" id="9800876at2"/>
<organism evidence="1 2">
    <name type="scientific">Microvirga tunisiensis</name>
    <dbReference type="NCBI Taxonomy" id="2108360"/>
    <lineage>
        <taxon>Bacteria</taxon>
        <taxon>Pseudomonadati</taxon>
        <taxon>Pseudomonadota</taxon>
        <taxon>Alphaproteobacteria</taxon>
        <taxon>Hyphomicrobiales</taxon>
        <taxon>Methylobacteriaceae</taxon>
        <taxon>Microvirga</taxon>
    </lineage>
</organism>
<comment type="caution">
    <text evidence="1">The sequence shown here is derived from an EMBL/GenBank/DDBJ whole genome shotgun (WGS) entry which is preliminary data.</text>
</comment>
<dbReference type="SUPFAM" id="SSF46955">
    <property type="entry name" value="Putative DNA-binding domain"/>
    <property type="match status" value="1"/>
</dbReference>
<evidence type="ECO:0000313" key="1">
    <source>
        <dbReference type="EMBL" id="MPR29768.1"/>
    </source>
</evidence>
<dbReference type="EMBL" id="VOSK01000266">
    <property type="protein sequence ID" value="MPR29768.1"/>
    <property type="molecule type" value="Genomic_DNA"/>
</dbReference>
<dbReference type="Pfam" id="PF13591">
    <property type="entry name" value="MerR_2"/>
    <property type="match status" value="1"/>
</dbReference>
<dbReference type="Gene3D" id="1.10.1660.10">
    <property type="match status" value="1"/>
</dbReference>
<dbReference type="Proteomes" id="UP000403266">
    <property type="component" value="Unassembled WGS sequence"/>
</dbReference>
<protein>
    <submittedName>
        <fullName evidence="1">MerR family transcriptional regulator</fullName>
    </submittedName>
</protein>
<sequence>MTIEQLQVRLNLDAGTLQLWIEEGWLLPRRDPDLAFSEGDVARAQLILDLRREMGVNDEGIGIILSLVDQMHGLRRVLRELMQASQEAGLPRS</sequence>
<evidence type="ECO:0000313" key="2">
    <source>
        <dbReference type="Proteomes" id="UP000403266"/>
    </source>
</evidence>
<reference evidence="1 2" key="1">
    <citation type="journal article" date="2019" name="Syst. Appl. Microbiol.">
        <title>Microvirga tunisiensis sp. nov., a root nodule symbiotic bacterium isolated from Lupinus micranthus and L. luteus grown in Northern Tunisia.</title>
        <authorList>
            <person name="Msaddak A."/>
            <person name="Rejili M."/>
            <person name="Duran D."/>
            <person name="Mars M."/>
            <person name="Palacios J.M."/>
            <person name="Ruiz-Argueso T."/>
            <person name="Rey L."/>
            <person name="Imperial J."/>
        </authorList>
    </citation>
    <scope>NUCLEOTIDE SEQUENCE [LARGE SCALE GENOMIC DNA]</scope>
    <source>
        <strain evidence="1 2">Lmie10</strain>
    </source>
</reference>
<keyword evidence="2" id="KW-1185">Reference proteome</keyword>
<dbReference type="InterPro" id="IPR009061">
    <property type="entry name" value="DNA-bd_dom_put_sf"/>
</dbReference>
<name>A0A5N7MSD0_9HYPH</name>
<proteinExistence type="predicted"/>
<accession>A0A5N7MSD0</accession>
<gene>
    <name evidence="1" type="ORF">FS320_33015</name>
</gene>
<dbReference type="AlphaFoldDB" id="A0A5N7MSD0"/>